<evidence type="ECO:0000313" key="1">
    <source>
        <dbReference type="EMBL" id="EJX03002.1"/>
    </source>
</evidence>
<reference evidence="1" key="1">
    <citation type="journal article" date="2012" name="PLoS ONE">
        <title>Gene sets for utilization of primary and secondary nutrition supplies in the distal gut of endangered iberian lynx.</title>
        <authorList>
            <person name="Alcaide M."/>
            <person name="Messina E."/>
            <person name="Richter M."/>
            <person name="Bargiela R."/>
            <person name="Peplies J."/>
            <person name="Huws S.A."/>
            <person name="Newbold C.J."/>
            <person name="Golyshin P.N."/>
            <person name="Simon M.A."/>
            <person name="Lopez G."/>
            <person name="Yakimov M.M."/>
            <person name="Ferrer M."/>
        </authorList>
    </citation>
    <scope>NUCLEOTIDE SEQUENCE</scope>
</reference>
<proteinExistence type="predicted"/>
<organism evidence="1">
    <name type="scientific">gut metagenome</name>
    <dbReference type="NCBI Taxonomy" id="749906"/>
    <lineage>
        <taxon>unclassified sequences</taxon>
        <taxon>metagenomes</taxon>
        <taxon>organismal metagenomes</taxon>
    </lineage>
</organism>
<dbReference type="AlphaFoldDB" id="J9G6W9"/>
<sequence>MKSCRFSITKLQLYLSKQDNIDIALQAVDSSCPY</sequence>
<dbReference type="EMBL" id="AMCI01002332">
    <property type="protein sequence ID" value="EJX03002.1"/>
    <property type="molecule type" value="Genomic_DNA"/>
</dbReference>
<name>J9G6W9_9ZZZZ</name>
<gene>
    <name evidence="1" type="ORF">EVA_08892</name>
</gene>
<protein>
    <submittedName>
        <fullName evidence="1">Uncharacterized protein</fullName>
    </submittedName>
</protein>
<accession>J9G6W9</accession>
<comment type="caution">
    <text evidence="1">The sequence shown here is derived from an EMBL/GenBank/DDBJ whole genome shotgun (WGS) entry which is preliminary data.</text>
</comment>